<reference evidence="1" key="1">
    <citation type="submission" date="2018-06" db="EMBL/GenBank/DDBJ databases">
        <authorList>
            <person name="Zhirakovskaya E."/>
        </authorList>
    </citation>
    <scope>NUCLEOTIDE SEQUENCE</scope>
</reference>
<dbReference type="EMBL" id="UOFE01000018">
    <property type="protein sequence ID" value="VAW51512.1"/>
    <property type="molecule type" value="Genomic_DNA"/>
</dbReference>
<protein>
    <submittedName>
        <fullName evidence="1">Uncharacterized protein</fullName>
    </submittedName>
</protein>
<name>A0A3B0WJL9_9ZZZZ</name>
<sequence length="103" mass="11555">MPKDQTYVGVDKEINGGMTTIGKLIRDAKVFGLLSDDETCEGWNLSGIDVLLHKVNDEWDKYGCMVSYLPKDLFERHQKIHGEAMEKAVAAGWNGHQETDDEA</sequence>
<organism evidence="1">
    <name type="scientific">hydrothermal vent metagenome</name>
    <dbReference type="NCBI Taxonomy" id="652676"/>
    <lineage>
        <taxon>unclassified sequences</taxon>
        <taxon>metagenomes</taxon>
        <taxon>ecological metagenomes</taxon>
    </lineage>
</organism>
<proteinExistence type="predicted"/>
<gene>
    <name evidence="1" type="ORF">MNBD_GAMMA05-1765</name>
</gene>
<dbReference type="AlphaFoldDB" id="A0A3B0WJL9"/>
<evidence type="ECO:0000313" key="1">
    <source>
        <dbReference type="EMBL" id="VAW51512.1"/>
    </source>
</evidence>
<accession>A0A3B0WJL9</accession>